<sequence>MIETQVPPQVVTSIQGQAPLIQTQQLHLQAALPISATMIQGEVAAQPLIQLQPLHPAMHSQPQPPQGQIPTDMTVMAQQNQARIQSPLTVAMTPCQVHPNIPVQQTMSGMLQAQLQPSSQVPGQAPTGLSTPQYNQAPRQGMSSIQQDIAAPQQHQQMLQTPAATGSVGADMAVQRTGQAYVHSQTIQQPAVQSQQQPAEYTAAPSVTNSISQLQSTGQYQPQTQPQMTQQQLIQQQQMQQQQMQQQQQQQLQLTSPQKHQTLHSLASIQPPLLLQQPPPLDQSQLSPQAHAAPHPLTQYSAQIVPKSAAPSPPRMLPLYSQIVAGQPLSPVQKTHTQTSMQAEAHTQTQTQHVQTQAHSHTQTQLAGNPPFVGEQPLATFTLQQTPPSPPHTSYPPASLPTLPPQLPSLHAPPELTSPPPGGPTALPGWADAVPTSPPLPVAHVQSLDSNIPSLSQSSLQDCDLPPLLGIAQIAQASPHLSATEGLSSTGSSAPNEEEMLQLLANGKLDQLKPQRGTSCPKPEKSSHQFQLSMLQVSGSGDNMVECQLETHSNKMVTFKFDIEGDAPEDIADYMVEENFILESEKETFVGKLRAIVKKAQETLQTQSQTGSFEQQSSTPTGSAVDSAPQSSPVGRWRFFINQTIRHRDSHQGAITPPPTGEIRLPQSPEKESERPQRSDPPTAMASPSSPALSAASPPTSAAVALASMSAPPAVRHAPITATSDSLSAPASTLTSLALAPLAPPALPTSLELPVLTSVATSSSSSSLPSPTSNLQTAAMPASPTASITNVLTPHGSSGSSALAPHLRGAGLAAPGQHVSGGDHSTSVHTTPLPPAPAAAAVTSPPVSQVILEQHQRQRQQMLVQMAQPPLPKPQPQPPTHLALRQAPQQALQQVSPAPTPPQLQALPLQQLPPMPKLQQAVSQQFVQQQAAQPSIASYVQQNTFQPLPPQPEIPVELPQQLVQPPQQQQILQQVHMQHESLKASDMPQQQESLLQPSESELSLGEANITEYTAGSQGVFQPLPDSSLPLGTAEAPPPSLSLTLTPSPAQPSSVAESDSEGPPKIDFVDNRIKTLDEKLRNLLYQEHSGGAAAPTPPPTPQSAAATASVGGDESSEPHPPPSSLLIPQPDDSVGSQCPSVPGEPTVLAVSPHSDTSAHGEASGPLNQQATPLRQGLQQQQQDAGDGQDGQPLGEVKEDEPLNPPESRKGRFQVTPVALPPEPSPPPKQEQAPSQRSGHRKVGRFSVTREREEAHTDSSPVSPDLERERRRTRAKEGGEREEGKRTPALGHPPRGHSHGHSPLGSSDDEGSEMEDEELRKELHRLREKHIKEVVSLQAQQNRELQGLYQQLRSLKDHRHTLPLPLPRTPPLPTMPASLSPRRSRPTKVKLRPRPHSHLDNNGVAPSGIQQWSSFSGGEQSRLSPYHQPESTRREHSPPRKSTFTDELHKLVDDWAKETVGSAPPKPSLNQIKQIQQVQELGGWGQPAEVAPTGWFPVAPLNPQSPPAPSSLSLAAPSHYTGGGGGGGACRATLCSPGAPSPTHPAQVPQLQSSLHLHPSLQQMSYQQPPLLQQLPQSRAKSPLLTRSQPLQAQAPAGVAPPPPQTQPLLPSQTPACSTVPPSAPTDSGGTVTRAVFCSCSSSSSSSCCSSSPCSTAALPSSAKLHPAPPATTLPLGQQ</sequence>
<feature type="compositionally biased region" description="Low complexity" evidence="1">
    <location>
        <begin position="761"/>
        <end position="773"/>
    </location>
</feature>
<feature type="compositionally biased region" description="Basic and acidic residues" evidence="1">
    <location>
        <begin position="1263"/>
        <end position="1284"/>
    </location>
</feature>
<feature type="region of interest" description="Disordered" evidence="1">
    <location>
        <begin position="605"/>
        <end position="633"/>
    </location>
</feature>
<feature type="region of interest" description="Disordered" evidence="1">
    <location>
        <begin position="332"/>
        <end position="435"/>
    </location>
</feature>
<feature type="region of interest" description="Disordered" evidence="1">
    <location>
        <begin position="508"/>
        <end position="527"/>
    </location>
</feature>
<feature type="compositionally biased region" description="Low complexity" evidence="1">
    <location>
        <begin position="1123"/>
        <end position="1132"/>
    </location>
</feature>
<feature type="compositionally biased region" description="Basic and acidic residues" evidence="1">
    <location>
        <begin position="669"/>
        <end position="678"/>
    </location>
</feature>
<feature type="compositionally biased region" description="Basic residues" evidence="1">
    <location>
        <begin position="1380"/>
        <end position="1394"/>
    </location>
</feature>
<feature type="compositionally biased region" description="Polar residues" evidence="1">
    <location>
        <begin position="332"/>
        <end position="341"/>
    </location>
</feature>
<evidence type="ECO:0000313" key="4">
    <source>
        <dbReference type="Proteomes" id="UP001148018"/>
    </source>
</evidence>
<feature type="region of interest" description="Disordered" evidence="1">
    <location>
        <begin position="761"/>
        <end position="781"/>
    </location>
</feature>
<feature type="region of interest" description="Disordered" evidence="1">
    <location>
        <begin position="1017"/>
        <end position="1067"/>
    </location>
</feature>
<dbReference type="InterPro" id="IPR056865">
    <property type="entry name" value="CCTL2_WNK"/>
</dbReference>
<feature type="compositionally biased region" description="Low complexity" evidence="1">
    <location>
        <begin position="1167"/>
        <end position="1193"/>
    </location>
</feature>
<feature type="region of interest" description="Disordered" evidence="1">
    <location>
        <begin position="1086"/>
        <end position="1317"/>
    </location>
</feature>
<feature type="compositionally biased region" description="Polar residues" evidence="1">
    <location>
        <begin position="787"/>
        <end position="801"/>
    </location>
</feature>
<feature type="compositionally biased region" description="Basic and acidic residues" evidence="1">
    <location>
        <begin position="1428"/>
        <end position="1444"/>
    </location>
</feature>
<feature type="compositionally biased region" description="Pro residues" evidence="1">
    <location>
        <begin position="869"/>
        <end position="879"/>
    </location>
</feature>
<dbReference type="Proteomes" id="UP001148018">
    <property type="component" value="Unassembled WGS sequence"/>
</dbReference>
<feature type="compositionally biased region" description="Low complexity" evidence="1">
    <location>
        <begin position="882"/>
        <end position="905"/>
    </location>
</feature>
<feature type="compositionally biased region" description="Low complexity" evidence="1">
    <location>
        <begin position="273"/>
        <end position="289"/>
    </location>
</feature>
<feature type="region of interest" description="Disordered" evidence="1">
    <location>
        <begin position="1590"/>
        <end position="1677"/>
    </location>
</feature>
<feature type="region of interest" description="Disordered" evidence="1">
    <location>
        <begin position="1358"/>
        <end position="1444"/>
    </location>
</feature>
<accession>A0A9Q0DHA6</accession>
<dbReference type="EMBL" id="JANIIK010000117">
    <property type="protein sequence ID" value="KAJ3586622.1"/>
    <property type="molecule type" value="Genomic_DNA"/>
</dbReference>
<feature type="region of interest" description="Disordered" evidence="1">
    <location>
        <begin position="965"/>
        <end position="1001"/>
    </location>
</feature>
<dbReference type="FunFam" id="3.10.20.90:FF:000166">
    <property type="entry name" value="serine/threonine-protein kinase WNK3 isoform X1"/>
    <property type="match status" value="1"/>
</dbReference>
<dbReference type="Gene3D" id="3.10.20.90">
    <property type="entry name" value="Phosphatidylinositol 3-kinase Catalytic Subunit, Chain A, domain 1"/>
    <property type="match status" value="1"/>
</dbReference>
<gene>
    <name evidence="3" type="ORF">NHX12_013018</name>
</gene>
<feature type="region of interest" description="Disordered" evidence="1">
    <location>
        <begin position="647"/>
        <end position="698"/>
    </location>
</feature>
<dbReference type="InterPro" id="IPR050588">
    <property type="entry name" value="WNK_Ser-Thr_kinase"/>
</dbReference>
<dbReference type="Pfam" id="PF24889">
    <property type="entry name" value="CCTL2_WNK"/>
    <property type="match status" value="1"/>
</dbReference>
<feature type="compositionally biased region" description="Basic and acidic residues" evidence="1">
    <location>
        <begin position="1246"/>
        <end position="1255"/>
    </location>
</feature>
<feature type="region of interest" description="Disordered" evidence="1">
    <location>
        <begin position="787"/>
        <end position="806"/>
    </location>
</feature>
<evidence type="ECO:0000313" key="3">
    <source>
        <dbReference type="EMBL" id="KAJ3586622.1"/>
    </source>
</evidence>
<evidence type="ECO:0000259" key="2">
    <source>
        <dbReference type="Pfam" id="PF24889"/>
    </source>
</evidence>
<evidence type="ECO:0000256" key="1">
    <source>
        <dbReference type="SAM" id="MobiDB-lite"/>
    </source>
</evidence>
<feature type="compositionally biased region" description="Pro residues" evidence="1">
    <location>
        <begin position="387"/>
        <end position="407"/>
    </location>
</feature>
<proteinExistence type="predicted"/>
<feature type="compositionally biased region" description="Low complexity" evidence="1">
    <location>
        <begin position="1636"/>
        <end position="1653"/>
    </location>
</feature>
<organism evidence="3 4">
    <name type="scientific">Muraenolepis orangiensis</name>
    <name type="common">Patagonian moray cod</name>
    <dbReference type="NCBI Taxonomy" id="630683"/>
    <lineage>
        <taxon>Eukaryota</taxon>
        <taxon>Metazoa</taxon>
        <taxon>Chordata</taxon>
        <taxon>Craniata</taxon>
        <taxon>Vertebrata</taxon>
        <taxon>Euteleostomi</taxon>
        <taxon>Actinopterygii</taxon>
        <taxon>Neopterygii</taxon>
        <taxon>Teleostei</taxon>
        <taxon>Neoteleostei</taxon>
        <taxon>Acanthomorphata</taxon>
        <taxon>Zeiogadaria</taxon>
        <taxon>Gadariae</taxon>
        <taxon>Gadiformes</taxon>
        <taxon>Muraenolepidoidei</taxon>
        <taxon>Muraenolepididae</taxon>
        <taxon>Muraenolepis</taxon>
    </lineage>
</organism>
<feature type="compositionally biased region" description="Low complexity" evidence="1">
    <location>
        <begin position="681"/>
        <end position="698"/>
    </location>
</feature>
<feature type="region of interest" description="Disordered" evidence="1">
    <location>
        <begin position="868"/>
        <end position="905"/>
    </location>
</feature>
<feature type="compositionally biased region" description="Low complexity" evidence="1">
    <location>
        <begin position="988"/>
        <end position="1001"/>
    </location>
</feature>
<dbReference type="OrthoDB" id="4062651at2759"/>
<dbReference type="PANTHER" id="PTHR13902">
    <property type="entry name" value="SERINE/THREONINE-PROTEIN KINASE WNK WITH NO LYSINE -RELATED"/>
    <property type="match status" value="1"/>
</dbReference>
<feature type="region of interest" description="Disordered" evidence="1">
    <location>
        <begin position="273"/>
        <end position="293"/>
    </location>
</feature>
<protein>
    <recommendedName>
        <fullName evidence="2">Serine/threonine-protein kinase WNK CCTL2 domain-containing protein</fullName>
    </recommendedName>
</protein>
<comment type="caution">
    <text evidence="3">The sequence shown here is derived from an EMBL/GenBank/DDBJ whole genome shotgun (WGS) entry which is preliminary data.</text>
</comment>
<feature type="compositionally biased region" description="Pro residues" evidence="1">
    <location>
        <begin position="1362"/>
        <end position="1372"/>
    </location>
</feature>
<feature type="compositionally biased region" description="Low complexity" evidence="1">
    <location>
        <begin position="342"/>
        <end position="367"/>
    </location>
</feature>
<feature type="compositionally biased region" description="Acidic residues" evidence="1">
    <location>
        <begin position="1305"/>
        <end position="1315"/>
    </location>
</feature>
<feature type="compositionally biased region" description="Pro residues" evidence="1">
    <location>
        <begin position="1217"/>
        <end position="1227"/>
    </location>
</feature>
<feature type="domain" description="Serine/threonine-protein kinase WNK CCTL2" evidence="2">
    <location>
        <begin position="531"/>
        <end position="604"/>
    </location>
</feature>
<reference evidence="3" key="1">
    <citation type="submission" date="2022-07" db="EMBL/GenBank/DDBJ databases">
        <title>Chromosome-level genome of Muraenolepis orangiensis.</title>
        <authorList>
            <person name="Kim J."/>
        </authorList>
    </citation>
    <scope>NUCLEOTIDE SEQUENCE</scope>
    <source>
        <strain evidence="3">KU_S4_2022</strain>
        <tissue evidence="3">Muscle</tissue>
    </source>
</reference>
<feature type="region of interest" description="Disordered" evidence="1">
    <location>
        <begin position="1500"/>
        <end position="1524"/>
    </location>
</feature>
<name>A0A9Q0DHA6_9TELE</name>
<feature type="compositionally biased region" description="Polar residues" evidence="1">
    <location>
        <begin position="1406"/>
        <end position="1421"/>
    </location>
</feature>
<feature type="compositionally biased region" description="Low complexity" evidence="1">
    <location>
        <begin position="1605"/>
        <end position="1614"/>
    </location>
</feature>
<feature type="compositionally biased region" description="Low complexity" evidence="1">
    <location>
        <begin position="1040"/>
        <end position="1053"/>
    </location>
</feature>
<feature type="compositionally biased region" description="Low complexity" evidence="1">
    <location>
        <begin position="965"/>
        <end position="975"/>
    </location>
</feature>
<keyword evidence="4" id="KW-1185">Reference proteome</keyword>